<dbReference type="AlphaFoldDB" id="A0A0P7IDG9"/>
<accession>A0A0P7IDG9</accession>
<reference evidence="1 2" key="1">
    <citation type="submission" date="2015-09" db="EMBL/GenBank/DDBJ databases">
        <title>Draft genome sequence of Aliiroseovarius crassostreae CV919-312TSm, the causative agent of Roseovarius Oyster Disease (formerly Juvenile Oyster Disease).</title>
        <authorList>
            <person name="Kessner L."/>
            <person name="Spinard E."/>
            <person name="Nelson D."/>
        </authorList>
    </citation>
    <scope>NUCLEOTIDE SEQUENCE [LARGE SCALE GENOMIC DNA]</scope>
    <source>
        <strain evidence="1 2">CV919-312</strain>
    </source>
</reference>
<dbReference type="RefSeq" id="WP_055191445.1">
    <property type="nucleotide sequence ID" value="NZ_FPBS01000029.1"/>
</dbReference>
<gene>
    <name evidence="1" type="ORF">AKJ29_07330</name>
</gene>
<comment type="caution">
    <text evidence="1">The sequence shown here is derived from an EMBL/GenBank/DDBJ whole genome shotgun (WGS) entry which is preliminary data.</text>
</comment>
<evidence type="ECO:0000313" key="2">
    <source>
        <dbReference type="Proteomes" id="UP000050471"/>
    </source>
</evidence>
<evidence type="ECO:0000313" key="1">
    <source>
        <dbReference type="EMBL" id="KPN62089.1"/>
    </source>
</evidence>
<proteinExistence type="predicted"/>
<dbReference type="STRING" id="154981.AKJ29_07330"/>
<name>A0A0P7IDG9_9RHOB</name>
<protein>
    <submittedName>
        <fullName evidence="1">Uncharacterized protein</fullName>
    </submittedName>
</protein>
<dbReference type="Proteomes" id="UP000050471">
    <property type="component" value="Unassembled WGS sequence"/>
</dbReference>
<dbReference type="EMBL" id="LKBA01000019">
    <property type="protein sequence ID" value="KPN62089.1"/>
    <property type="molecule type" value="Genomic_DNA"/>
</dbReference>
<keyword evidence="2" id="KW-1185">Reference proteome</keyword>
<sequence length="94" mass="10944">MVEKKKLLQVRADEAFLNELDDLIDQVASLKTRADAVRYAVSIARRFGTPREADQITVRDHFFDYLWDARTEFLKGLRENVVLNPGERLADHQK</sequence>
<organism evidence="1 2">
    <name type="scientific">Aliiroseovarius crassostreae</name>
    <dbReference type="NCBI Taxonomy" id="154981"/>
    <lineage>
        <taxon>Bacteria</taxon>
        <taxon>Pseudomonadati</taxon>
        <taxon>Pseudomonadota</taxon>
        <taxon>Alphaproteobacteria</taxon>
        <taxon>Rhodobacterales</taxon>
        <taxon>Paracoccaceae</taxon>
        <taxon>Aliiroseovarius</taxon>
    </lineage>
</organism>